<reference evidence="3 4" key="1">
    <citation type="journal article" date="2007" name="Appl. Environ. Microbiol.">
        <title>Genome sequence of the cellulolytic gliding bacterium Cytophaga hutchinsonii.</title>
        <authorList>
            <person name="Xie G."/>
            <person name="Bruce D.C."/>
            <person name="Challacombe J.F."/>
            <person name="Chertkov O."/>
            <person name="Detter J.C."/>
            <person name="Gilna P."/>
            <person name="Han C.S."/>
            <person name="Lucas S."/>
            <person name="Misra M."/>
            <person name="Myers G.L."/>
            <person name="Richardson P."/>
            <person name="Tapia R."/>
            <person name="Thayer N."/>
            <person name="Thompson L.S."/>
            <person name="Brettin T.S."/>
            <person name="Henrissat B."/>
            <person name="Wilson D.B."/>
            <person name="McBride M.J."/>
        </authorList>
    </citation>
    <scope>NUCLEOTIDE SEQUENCE [LARGE SCALE GENOMIC DNA]</scope>
    <source>
        <strain evidence="4">ATCC 33406 / DSM 1761 / CIP 103989 / NBRC 15051 / NCIMB 9469 / D465</strain>
    </source>
</reference>
<dbReference type="InterPro" id="IPR016039">
    <property type="entry name" value="Thiolase-like"/>
</dbReference>
<name>A0A6N4SSS4_CYTH3</name>
<dbReference type="InterPro" id="IPR000794">
    <property type="entry name" value="Beta-ketoacyl_synthase"/>
</dbReference>
<evidence type="ECO:0000256" key="1">
    <source>
        <dbReference type="ARBA" id="ARBA00022679"/>
    </source>
</evidence>
<evidence type="ECO:0000259" key="2">
    <source>
        <dbReference type="Pfam" id="PF13723"/>
    </source>
</evidence>
<dbReference type="Pfam" id="PF13723">
    <property type="entry name" value="Ketoacyl-synt_2"/>
    <property type="match status" value="1"/>
</dbReference>
<dbReference type="PANTHER" id="PTHR11712:SF336">
    <property type="entry name" value="3-OXOACYL-[ACYL-CARRIER-PROTEIN] SYNTHASE, MITOCHONDRIAL"/>
    <property type="match status" value="1"/>
</dbReference>
<keyword evidence="3" id="KW-0012">Acyltransferase</keyword>
<dbReference type="PANTHER" id="PTHR11712">
    <property type="entry name" value="POLYKETIDE SYNTHASE-RELATED"/>
    <property type="match status" value="1"/>
</dbReference>
<evidence type="ECO:0000313" key="4">
    <source>
        <dbReference type="Proteomes" id="UP000001822"/>
    </source>
</evidence>
<dbReference type="Proteomes" id="UP000001822">
    <property type="component" value="Chromosome"/>
</dbReference>
<feature type="domain" description="Beta-ketoacyl synthase-like N-terminal" evidence="2">
    <location>
        <begin position="47"/>
        <end position="218"/>
    </location>
</feature>
<dbReference type="Gene3D" id="3.40.47.10">
    <property type="match status" value="1"/>
</dbReference>
<dbReference type="KEGG" id="chu:CHU_2114"/>
<dbReference type="GO" id="GO:0006633">
    <property type="term" value="P:fatty acid biosynthetic process"/>
    <property type="evidence" value="ECO:0007669"/>
    <property type="project" value="TreeGrafter"/>
</dbReference>
<dbReference type="SUPFAM" id="SSF53901">
    <property type="entry name" value="Thiolase-like"/>
    <property type="match status" value="1"/>
</dbReference>
<dbReference type="EC" id="2.3.1.41" evidence="3"/>
<dbReference type="EMBL" id="CP000383">
    <property type="protein sequence ID" value="ABG59377.1"/>
    <property type="molecule type" value="Genomic_DNA"/>
</dbReference>
<dbReference type="InterPro" id="IPR014030">
    <property type="entry name" value="Ketoacyl_synth_N"/>
</dbReference>
<dbReference type="RefSeq" id="WP_011585494.1">
    <property type="nucleotide sequence ID" value="NC_008255.1"/>
</dbReference>
<organism evidence="3 4">
    <name type="scientific">Cytophaga hutchinsonii (strain ATCC 33406 / DSM 1761 / CIP 103989 / NBRC 15051 / NCIMB 9469 / D465)</name>
    <dbReference type="NCBI Taxonomy" id="269798"/>
    <lineage>
        <taxon>Bacteria</taxon>
        <taxon>Pseudomonadati</taxon>
        <taxon>Bacteroidota</taxon>
        <taxon>Cytophagia</taxon>
        <taxon>Cytophagales</taxon>
        <taxon>Cytophagaceae</taxon>
        <taxon>Cytophaga</taxon>
    </lineage>
</organism>
<keyword evidence="4" id="KW-1185">Reference proteome</keyword>
<gene>
    <name evidence="3" type="primary">fabF</name>
    <name evidence="3" type="ordered locus">CHU_2114</name>
</gene>
<evidence type="ECO:0000313" key="3">
    <source>
        <dbReference type="EMBL" id="ABG59377.1"/>
    </source>
</evidence>
<dbReference type="GO" id="GO:0004315">
    <property type="term" value="F:3-oxoacyl-[acyl-carrier-protein] synthase activity"/>
    <property type="evidence" value="ECO:0007669"/>
    <property type="project" value="UniProtKB-EC"/>
</dbReference>
<dbReference type="OrthoDB" id="1404523at2"/>
<protein>
    <submittedName>
        <fullName evidence="3">Possible 3-oxoacyl-[acyl-carrier-protein] synthase</fullName>
        <ecNumber evidence="3">2.3.1.41</ecNumber>
    </submittedName>
</protein>
<keyword evidence="1 3" id="KW-0808">Transferase</keyword>
<proteinExistence type="predicted"/>
<sequence length="354" mass="39336">MLIQNVYINGLSGVSAQPTFDESYVDGNVQTETIPYRKVLDPDYKQYLNPTASRRFSRLIKMSLVAAQKSIAMADGVMPEAIITGTGLGCLEDTEKFLKALIENNESMLSPTAFIQSTHNTISGQIAMMITCYYPNYTYSNRYFTFESSLLDAVLMLLDKSCKHVLVNAADEIIPAVHTIVKRMHLWDRAEAIAHKNALAVTAGEGVVSMMLSSEKKESSVAAVKALELIYILPKDTSIEAHFKKFLAEASLTAADIDVLVLGMNGDAASDVYYEPVRNLFSTSTHVVYKHHFGESFTASSFAYWLGAQLIRHKKIDASVILSDKGHRAPKRVLLYNQSHNKYHSFCLLTDVDL</sequence>
<dbReference type="AlphaFoldDB" id="A0A6N4SSS4"/>
<accession>A0A6N4SSS4</accession>